<evidence type="ECO:0000313" key="2">
    <source>
        <dbReference type="Proteomes" id="UP001236569"/>
    </source>
</evidence>
<keyword evidence="2" id="KW-1185">Reference proteome</keyword>
<gene>
    <name evidence="1" type="ORF">QM480_17835</name>
</gene>
<sequence>MVNNKLFYQEFQQNYNSCVLAAFAVSMNYFNKNITPQKLFKSFCLFYDESLSVHENQISEYDLFWEIKYVDTFNNKLAEFKISGNRLMKEYFENSNQNIIVECRKLFSTDYLEISTYKSLPEKLKNEETILVASYKKPSGDYHSISIGFDGQIEKYFYVDTNMPGYILLIEDVNQCFKSLGDGLLVTRL</sequence>
<reference evidence="1 2" key="1">
    <citation type="submission" date="2023-05" db="EMBL/GenBank/DDBJ databases">
        <title>Novel species of genus Flectobacillus isolated from stream in China.</title>
        <authorList>
            <person name="Lu H."/>
        </authorList>
    </citation>
    <scope>NUCLEOTIDE SEQUENCE [LARGE SCALE GENOMIC DNA]</scope>
    <source>
        <strain evidence="1 2">DC10W</strain>
    </source>
</reference>
<dbReference type="Proteomes" id="UP001236569">
    <property type="component" value="Unassembled WGS sequence"/>
</dbReference>
<protein>
    <recommendedName>
        <fullName evidence="3">Peptidase C39-like domain-containing protein</fullName>
    </recommendedName>
</protein>
<name>A0ABT6YRJ5_9BACT</name>
<comment type="caution">
    <text evidence="1">The sequence shown here is derived from an EMBL/GenBank/DDBJ whole genome shotgun (WGS) entry which is preliminary data.</text>
</comment>
<proteinExistence type="predicted"/>
<dbReference type="EMBL" id="JASHID010000015">
    <property type="protein sequence ID" value="MDI9866208.1"/>
    <property type="molecule type" value="Genomic_DNA"/>
</dbReference>
<evidence type="ECO:0000313" key="1">
    <source>
        <dbReference type="EMBL" id="MDI9866208.1"/>
    </source>
</evidence>
<accession>A0ABT6YRJ5</accession>
<dbReference type="RefSeq" id="WP_283371057.1">
    <property type="nucleotide sequence ID" value="NZ_JASHID010000015.1"/>
</dbReference>
<evidence type="ECO:0008006" key="3">
    <source>
        <dbReference type="Google" id="ProtNLM"/>
    </source>
</evidence>
<organism evidence="1 2">
    <name type="scientific">Flectobacillus longus</name>
    <dbReference type="NCBI Taxonomy" id="2984207"/>
    <lineage>
        <taxon>Bacteria</taxon>
        <taxon>Pseudomonadati</taxon>
        <taxon>Bacteroidota</taxon>
        <taxon>Cytophagia</taxon>
        <taxon>Cytophagales</taxon>
        <taxon>Flectobacillaceae</taxon>
        <taxon>Flectobacillus</taxon>
    </lineage>
</organism>